<comment type="catalytic activity">
    <reaction evidence="3 4">
        <text>N-[(R)-4-phosphopantothenoyl]-L-cysteine + H(+) = (R)-4'-phosphopantetheine + CO2</text>
        <dbReference type="Rhea" id="RHEA:16793"/>
        <dbReference type="ChEBI" id="CHEBI:15378"/>
        <dbReference type="ChEBI" id="CHEBI:16526"/>
        <dbReference type="ChEBI" id="CHEBI:59458"/>
        <dbReference type="ChEBI" id="CHEBI:61723"/>
        <dbReference type="EC" id="4.1.1.36"/>
    </reaction>
</comment>
<evidence type="ECO:0000313" key="8">
    <source>
        <dbReference type="Proteomes" id="UP000184233"/>
    </source>
</evidence>
<feature type="binding site" evidence="3">
    <location>
        <position position="358"/>
    </location>
    <ligand>
        <name>CTP</name>
        <dbReference type="ChEBI" id="CHEBI:37563"/>
    </ligand>
</feature>
<feature type="domain" description="DNA/pantothenate metabolism flavoprotein C-terminal" evidence="6">
    <location>
        <begin position="203"/>
        <end position="414"/>
    </location>
</feature>
<feature type="binding site" evidence="3">
    <location>
        <begin position="325"/>
        <end position="328"/>
    </location>
    <ligand>
        <name>CTP</name>
        <dbReference type="ChEBI" id="CHEBI:37563"/>
    </ligand>
</feature>
<gene>
    <name evidence="3" type="primary">coaBC</name>
    <name evidence="7" type="ORF">BGO89_13610</name>
</gene>
<feature type="binding site" evidence="3">
    <location>
        <position position="344"/>
    </location>
    <ligand>
        <name>CTP</name>
        <dbReference type="ChEBI" id="CHEBI:37563"/>
    </ligand>
</feature>
<dbReference type="EMBL" id="MKVH01000025">
    <property type="protein sequence ID" value="OJX56364.1"/>
    <property type="molecule type" value="Genomic_DNA"/>
</dbReference>
<dbReference type="InterPro" id="IPR035929">
    <property type="entry name" value="CoaB-like_sf"/>
</dbReference>
<dbReference type="EC" id="4.1.1.36" evidence="3"/>
<comment type="similarity">
    <text evidence="3 4">In the C-terminal section; belongs to the PPC synthetase family.</text>
</comment>
<feature type="domain" description="Flavoprotein" evidence="5">
    <location>
        <begin position="1"/>
        <end position="173"/>
    </location>
</feature>
<dbReference type="UniPathway" id="UPA00241">
    <property type="reaction ID" value="UER00353"/>
</dbReference>
<evidence type="ECO:0000313" key="7">
    <source>
        <dbReference type="EMBL" id="OJX56364.1"/>
    </source>
</evidence>
<comment type="cofactor">
    <cofactor evidence="3">
        <name>FMN</name>
        <dbReference type="ChEBI" id="CHEBI:58210"/>
    </cofactor>
    <text evidence="3">Binds 1 FMN per subunit.</text>
</comment>
<keyword evidence="3 4" id="KW-0288">FMN</keyword>
<keyword evidence="2 3" id="KW-0456">Lyase</keyword>
<evidence type="ECO:0000256" key="3">
    <source>
        <dbReference type="HAMAP-Rule" id="MF_02225"/>
    </source>
</evidence>
<dbReference type="InterPro" id="IPR003382">
    <property type="entry name" value="Flavoprotein"/>
</dbReference>
<protein>
    <recommendedName>
        <fullName evidence="3">Coenzyme A biosynthesis bifunctional protein CoaBC</fullName>
    </recommendedName>
    <alternativeName>
        <fullName evidence="3">DNA/pantothenate metabolism flavoprotein</fullName>
    </alternativeName>
    <alternativeName>
        <fullName evidence="3">Phosphopantothenoylcysteine synthetase/decarboxylase</fullName>
        <shortName evidence="3">PPCS-PPCDC</shortName>
    </alternativeName>
    <domain>
        <recommendedName>
            <fullName evidence="3">Phosphopantothenoylcysteine decarboxylase</fullName>
            <shortName evidence="3">PPC decarboxylase</shortName>
            <shortName evidence="3">PPC-DC</shortName>
            <ecNumber evidence="3">4.1.1.36</ecNumber>
        </recommendedName>
        <alternativeName>
            <fullName evidence="3">CoaC</fullName>
        </alternativeName>
    </domain>
    <domain>
        <recommendedName>
            <fullName evidence="3">Phosphopantothenate--cysteine ligase</fullName>
            <ecNumber evidence="3">6.3.2.5</ecNumber>
        </recommendedName>
        <alternativeName>
            <fullName evidence="3">CoaB</fullName>
        </alternativeName>
        <alternativeName>
            <fullName evidence="3">Phosphopantothenoylcysteine synthetase</fullName>
            <shortName evidence="3">PPC synthetase</shortName>
            <shortName evidence="3">PPC-S</shortName>
        </alternativeName>
    </domain>
</protein>
<comment type="similarity">
    <text evidence="3 4">In the N-terminal section; belongs to the HFCD (homo-oligomeric flavin containing Cys decarboxylase) superfamily.</text>
</comment>
<accession>A0A1M3KVF7</accession>
<reference evidence="7 8" key="1">
    <citation type="submission" date="2016-09" db="EMBL/GenBank/DDBJ databases">
        <title>Genome-resolved meta-omics ties microbial dynamics to process performance in biotechnology for thiocyanate degradation.</title>
        <authorList>
            <person name="Kantor R.S."/>
            <person name="Huddy R.J."/>
            <person name="Iyer R."/>
            <person name="Thomas B.C."/>
            <person name="Brown C.T."/>
            <person name="Anantharaman K."/>
            <person name="Tringe S."/>
            <person name="Hettich R.L."/>
            <person name="Harrison S.T."/>
            <person name="Banfield J.F."/>
        </authorList>
    </citation>
    <scope>NUCLEOTIDE SEQUENCE [LARGE SCALE GENOMIC DNA]</scope>
    <source>
        <strain evidence="7">59-99</strain>
    </source>
</reference>
<feature type="binding site" evidence="3">
    <location>
        <position position="362"/>
    </location>
    <ligand>
        <name>CTP</name>
        <dbReference type="ChEBI" id="CHEBI:37563"/>
    </ligand>
</feature>
<feature type="binding site" evidence="3">
    <location>
        <position position="294"/>
    </location>
    <ligand>
        <name>CTP</name>
        <dbReference type="ChEBI" id="CHEBI:37563"/>
    </ligand>
</feature>
<evidence type="ECO:0000256" key="4">
    <source>
        <dbReference type="RuleBase" id="RU364078"/>
    </source>
</evidence>
<dbReference type="NCBIfam" id="TIGR00521">
    <property type="entry name" value="coaBC_dfp"/>
    <property type="match status" value="1"/>
</dbReference>
<comment type="pathway">
    <text evidence="3 4">Cofactor biosynthesis; coenzyme A biosynthesis; CoA from (R)-pantothenate: step 3/5.</text>
</comment>
<keyword evidence="3 4" id="KW-0285">Flavoprotein</keyword>
<comment type="function">
    <text evidence="3">Catalyzes two sequential steps in the biosynthesis of coenzyme A. In the first step cysteine is conjugated to 4'-phosphopantothenate to form 4-phosphopantothenoylcysteine. In the second step the latter compound is decarboxylated to form 4'-phosphopantotheine.</text>
</comment>
<feature type="binding site" evidence="3">
    <location>
        <position position="304"/>
    </location>
    <ligand>
        <name>CTP</name>
        <dbReference type="ChEBI" id="CHEBI:37563"/>
    </ligand>
</feature>
<evidence type="ECO:0000259" key="6">
    <source>
        <dbReference type="Pfam" id="PF04127"/>
    </source>
</evidence>
<dbReference type="GO" id="GO:0015937">
    <property type="term" value="P:coenzyme A biosynthetic process"/>
    <property type="evidence" value="ECO:0007669"/>
    <property type="project" value="UniProtKB-UniRule"/>
</dbReference>
<dbReference type="Pfam" id="PF02441">
    <property type="entry name" value="Flavoprotein"/>
    <property type="match status" value="1"/>
</dbReference>
<keyword evidence="3 4" id="KW-0436">Ligase</keyword>
<dbReference type="PANTHER" id="PTHR14359">
    <property type="entry name" value="HOMO-OLIGOMERIC FLAVIN CONTAINING CYS DECARBOXYLASE FAMILY"/>
    <property type="match status" value="1"/>
</dbReference>
<organism evidence="7 8">
    <name type="scientific">Candidatus Kapaibacterium thiocyanatum</name>
    <dbReference type="NCBI Taxonomy" id="1895771"/>
    <lineage>
        <taxon>Bacteria</taxon>
        <taxon>Pseudomonadati</taxon>
        <taxon>Candidatus Kapaibacteriota</taxon>
        <taxon>Candidatus Kapaibacteriia</taxon>
        <taxon>Candidatus Kapaibacteriales</taxon>
        <taxon>Candidatus Kapaibacteriaceae</taxon>
        <taxon>Candidatus Kapaibacterium</taxon>
    </lineage>
</organism>
<evidence type="ECO:0000259" key="5">
    <source>
        <dbReference type="Pfam" id="PF02441"/>
    </source>
</evidence>
<dbReference type="EC" id="6.3.2.5" evidence="3"/>
<dbReference type="GO" id="GO:0004632">
    <property type="term" value="F:phosphopantothenate--cysteine ligase activity"/>
    <property type="evidence" value="ECO:0007669"/>
    <property type="project" value="UniProtKB-UniRule"/>
</dbReference>
<sequence>MNIILGITGSVSAYKTPWLVRDLRRAGHDVRVVMTPSATRFVTPLALEAVSTHAVVADMFDPSIQEGGSWHVHLAQWADVMLIAPCSATTLARLASGASDTAVQLTAFSLPKDTPLFVAPAMDTDMWHHPATQRNVDRIRTDGAIVIPPATGALASGLQGEGRLPELDDLVRIVASHELPSTSDPTTTIPEPDAAHLSGAGALTGRTVLITAGPTHEAIDDVRFIGNHSSGKMGFALAEAARDRGALVTLVTGPVSLPSPTGITCLRVTSAQEMYDACMQQPFDVAICAAAVADFAPAARIEGKMKKDEVTDAAGNLTLHLQRTPDILQSLGERKRDGQIVVGFALEHDNVIDYARAKLVRKHCDMIVANKAGGERSGFGVSDNTITIITGKGDVTDYPPMSKRACAEVILDHIDPSA</sequence>
<comment type="catalytic activity">
    <reaction evidence="3 4">
        <text>(R)-4'-phosphopantothenate + L-cysteine + CTP = N-[(R)-4-phosphopantothenoyl]-L-cysteine + CMP + diphosphate + H(+)</text>
        <dbReference type="Rhea" id="RHEA:19397"/>
        <dbReference type="ChEBI" id="CHEBI:10986"/>
        <dbReference type="ChEBI" id="CHEBI:15378"/>
        <dbReference type="ChEBI" id="CHEBI:33019"/>
        <dbReference type="ChEBI" id="CHEBI:35235"/>
        <dbReference type="ChEBI" id="CHEBI:37563"/>
        <dbReference type="ChEBI" id="CHEBI:59458"/>
        <dbReference type="ChEBI" id="CHEBI:60377"/>
        <dbReference type="EC" id="6.3.2.5"/>
    </reaction>
</comment>
<dbReference type="Pfam" id="PF04127">
    <property type="entry name" value="DFP"/>
    <property type="match status" value="1"/>
</dbReference>
<dbReference type="GO" id="GO:0071513">
    <property type="term" value="C:phosphopantothenoylcysteine decarboxylase complex"/>
    <property type="evidence" value="ECO:0007669"/>
    <property type="project" value="TreeGrafter"/>
</dbReference>
<comment type="caution">
    <text evidence="3">Lacks conserved residue(s) required for the propagation of feature annotation.</text>
</comment>
<feature type="region of interest" description="Phosphopantothenoylcysteine decarboxylase" evidence="3">
    <location>
        <begin position="1"/>
        <end position="207"/>
    </location>
</feature>
<comment type="function">
    <text evidence="4">Catalyzes two steps in the biosynthesis of coenzyme A. In the first step cysteine is conjugated to 4'-phosphopantothenate to form 4-phosphopantothenoylcysteine, in the latter compound is decarboxylated to form 4'-phosphopantotheine.</text>
</comment>
<dbReference type="Gene3D" id="3.40.50.10300">
    <property type="entry name" value="CoaB-like"/>
    <property type="match status" value="1"/>
</dbReference>
<evidence type="ECO:0000256" key="2">
    <source>
        <dbReference type="ARBA" id="ARBA00023239"/>
    </source>
</evidence>
<comment type="pathway">
    <text evidence="3 4">Cofactor biosynthesis; coenzyme A biosynthesis; CoA from (R)-pantothenate: step 2/5.</text>
</comment>
<dbReference type="GO" id="GO:0015941">
    <property type="term" value="P:pantothenate catabolic process"/>
    <property type="evidence" value="ECO:0007669"/>
    <property type="project" value="InterPro"/>
</dbReference>
<dbReference type="Proteomes" id="UP000184233">
    <property type="component" value="Unassembled WGS sequence"/>
</dbReference>
<dbReference type="GO" id="GO:0046872">
    <property type="term" value="F:metal ion binding"/>
    <property type="evidence" value="ECO:0007669"/>
    <property type="project" value="UniProtKB-KW"/>
</dbReference>
<comment type="caution">
    <text evidence="7">The sequence shown here is derived from an EMBL/GenBank/DDBJ whole genome shotgun (WGS) entry which is preliminary data.</text>
</comment>
<feature type="region of interest" description="Phosphopantothenate--cysteine ligase" evidence="3">
    <location>
        <begin position="208"/>
        <end position="418"/>
    </location>
</feature>
<name>A0A1M3KVF7_9BACT</name>
<keyword evidence="1 3" id="KW-0210">Decarboxylase</keyword>
<dbReference type="AlphaFoldDB" id="A0A1M3KVF7"/>
<keyword evidence="3" id="KW-0460">Magnesium</keyword>
<dbReference type="SUPFAM" id="SSF52507">
    <property type="entry name" value="Homo-oligomeric flavin-containing Cys decarboxylases, HFCD"/>
    <property type="match status" value="1"/>
</dbReference>
<dbReference type="GO" id="GO:0004633">
    <property type="term" value="F:phosphopantothenoylcysteine decarboxylase activity"/>
    <property type="evidence" value="ECO:0007669"/>
    <property type="project" value="UniProtKB-UniRule"/>
</dbReference>
<comment type="cofactor">
    <cofactor evidence="3">
        <name>Mg(2+)</name>
        <dbReference type="ChEBI" id="CHEBI:18420"/>
    </cofactor>
</comment>
<dbReference type="GO" id="GO:0010181">
    <property type="term" value="F:FMN binding"/>
    <property type="evidence" value="ECO:0007669"/>
    <property type="project" value="UniProtKB-UniRule"/>
</dbReference>
<dbReference type="HAMAP" id="MF_02225">
    <property type="entry name" value="CoaBC"/>
    <property type="match status" value="1"/>
</dbReference>
<keyword evidence="3" id="KW-0479">Metal-binding</keyword>
<evidence type="ECO:0000256" key="1">
    <source>
        <dbReference type="ARBA" id="ARBA00022793"/>
    </source>
</evidence>
<keyword evidence="3" id="KW-0511">Multifunctional enzyme</keyword>
<dbReference type="PANTHER" id="PTHR14359:SF6">
    <property type="entry name" value="PHOSPHOPANTOTHENOYLCYSTEINE DECARBOXYLASE"/>
    <property type="match status" value="1"/>
</dbReference>
<dbReference type="InterPro" id="IPR005252">
    <property type="entry name" value="CoaBC"/>
</dbReference>
<dbReference type="SUPFAM" id="SSF102645">
    <property type="entry name" value="CoaB-like"/>
    <property type="match status" value="1"/>
</dbReference>
<dbReference type="Gene3D" id="3.40.50.1950">
    <property type="entry name" value="Flavin prenyltransferase-like"/>
    <property type="match status" value="1"/>
</dbReference>
<dbReference type="STRING" id="1895771.BGO89_13610"/>
<dbReference type="InterPro" id="IPR036551">
    <property type="entry name" value="Flavin_trans-like"/>
</dbReference>
<dbReference type="InterPro" id="IPR007085">
    <property type="entry name" value="DNA/pantothenate-metab_flavo_C"/>
</dbReference>
<proteinExistence type="inferred from homology"/>